<proteinExistence type="predicted"/>
<organism evidence="1 2">
    <name type="scientific">Crenobacter intestini</name>
    <dbReference type="NCBI Taxonomy" id="2563443"/>
    <lineage>
        <taxon>Bacteria</taxon>
        <taxon>Pseudomonadati</taxon>
        <taxon>Pseudomonadota</taxon>
        <taxon>Betaproteobacteria</taxon>
        <taxon>Neisseriales</taxon>
        <taxon>Neisseriaceae</taxon>
        <taxon>Crenobacter</taxon>
    </lineage>
</organism>
<accession>A0A4T0UIL8</accession>
<evidence type="ECO:0000313" key="1">
    <source>
        <dbReference type="EMBL" id="TIC78382.1"/>
    </source>
</evidence>
<keyword evidence="2" id="KW-1185">Reference proteome</keyword>
<dbReference type="EMBL" id="STGJ01000046">
    <property type="protein sequence ID" value="TIC78382.1"/>
    <property type="molecule type" value="Genomic_DNA"/>
</dbReference>
<sequence length="183" mass="20740">MGKYSSWASAKEEHFDDATSAARRYVQTLKERPVSDTTAALYLATYTRIRTNGVPDFAKLAGTDNSFRSLRSAWLYGAKCEMRDLLKLRDKQRREGDKDGSRETLQRITALLENLNFVAREKASTPKEASAMRTFDTMNGVQMLPTFAELKAAGLTKEAESTAKRQDATKWSRHGFEDLWKDT</sequence>
<gene>
    <name evidence="1" type="ORF">E5K04_16600</name>
</gene>
<dbReference type="RefSeq" id="WP_136555949.1">
    <property type="nucleotide sequence ID" value="NZ_STGJ01000046.1"/>
</dbReference>
<dbReference type="Proteomes" id="UP000308891">
    <property type="component" value="Unassembled WGS sequence"/>
</dbReference>
<reference evidence="1 2" key="1">
    <citation type="submission" date="2019-04" db="EMBL/GenBank/DDBJ databases">
        <title>Crenobacter sp. nov.</title>
        <authorList>
            <person name="Shi S."/>
        </authorList>
    </citation>
    <scope>NUCLEOTIDE SEQUENCE [LARGE SCALE GENOMIC DNA]</scope>
    <source>
        <strain evidence="1 2">GY 70310</strain>
    </source>
</reference>
<evidence type="ECO:0000313" key="2">
    <source>
        <dbReference type="Proteomes" id="UP000308891"/>
    </source>
</evidence>
<protein>
    <submittedName>
        <fullName evidence="1">Uncharacterized protein</fullName>
    </submittedName>
</protein>
<dbReference type="AlphaFoldDB" id="A0A4T0UIL8"/>
<comment type="caution">
    <text evidence="1">The sequence shown here is derived from an EMBL/GenBank/DDBJ whole genome shotgun (WGS) entry which is preliminary data.</text>
</comment>
<feature type="non-terminal residue" evidence="1">
    <location>
        <position position="183"/>
    </location>
</feature>
<name>A0A4T0UIL8_9NEIS</name>